<sequence>MRIIPGINVQNTEELLMRLKQVDDIYKAFPEDEPWVEIDVADGGFTRGYTTWRNVNDLKLFTREEKPFQIAMHVMMNQPEDVVEMWAAADIKRFIFHLETTASVEMITSICQTKGIDAMIALAPPTTAQHAIQYLKLADSVQVLAVSPGVSGQQFQEEVLEKIKFLRLQFPNMVIEVDGGMNPETAKKCLEAGASQIVATSYIFKADDPIRAYAELREIGRLGN</sequence>
<dbReference type="GO" id="GO:0006163">
    <property type="term" value="P:purine nucleotide metabolic process"/>
    <property type="evidence" value="ECO:0007669"/>
    <property type="project" value="UniProtKB-ARBA"/>
</dbReference>
<evidence type="ECO:0008006" key="13">
    <source>
        <dbReference type="Google" id="ProtNLM"/>
    </source>
</evidence>
<comment type="cofactor">
    <cofactor evidence="3">
        <name>Fe(2+)</name>
        <dbReference type="ChEBI" id="CHEBI:29033"/>
    </cofactor>
</comment>
<evidence type="ECO:0000256" key="10">
    <source>
        <dbReference type="ARBA" id="ARBA00023277"/>
    </source>
</evidence>
<accession>A0A2H0UJY5</accession>
<organism evidence="11 12">
    <name type="scientific">Candidatus Harrisonbacteria bacterium CG10_big_fil_rev_8_21_14_0_10_49_15</name>
    <dbReference type="NCBI Taxonomy" id="1974587"/>
    <lineage>
        <taxon>Bacteria</taxon>
        <taxon>Candidatus Harrisoniibacteriota</taxon>
    </lineage>
</organism>
<name>A0A2H0UJY5_9BACT</name>
<keyword evidence="5" id="KW-0479">Metal-binding</keyword>
<comment type="cofactor">
    <cofactor evidence="2">
        <name>Zn(2+)</name>
        <dbReference type="ChEBI" id="CHEBI:29105"/>
    </cofactor>
</comment>
<evidence type="ECO:0000256" key="6">
    <source>
        <dbReference type="ARBA" id="ARBA00022833"/>
    </source>
</evidence>
<comment type="subunit">
    <text evidence="4">Homodimer.</text>
</comment>
<dbReference type="AlphaFoldDB" id="A0A2H0UJY5"/>
<dbReference type="InterPro" id="IPR013785">
    <property type="entry name" value="Aldolase_TIM"/>
</dbReference>
<proteinExistence type="predicted"/>
<dbReference type="InterPro" id="IPR011060">
    <property type="entry name" value="RibuloseP-bd_barrel"/>
</dbReference>
<gene>
    <name evidence="11" type="ORF">COU11_04360</name>
</gene>
<dbReference type="GO" id="GO:0046496">
    <property type="term" value="P:nicotinamide nucleotide metabolic process"/>
    <property type="evidence" value="ECO:0007669"/>
    <property type="project" value="UniProtKB-ARBA"/>
</dbReference>
<comment type="cofactor">
    <cofactor evidence="1">
        <name>Mn(2+)</name>
        <dbReference type="ChEBI" id="CHEBI:29035"/>
    </cofactor>
</comment>
<evidence type="ECO:0000256" key="7">
    <source>
        <dbReference type="ARBA" id="ARBA00023004"/>
    </source>
</evidence>
<keyword evidence="9" id="KW-0413">Isomerase</keyword>
<dbReference type="GO" id="GO:1901135">
    <property type="term" value="P:carbohydrate derivative metabolic process"/>
    <property type="evidence" value="ECO:0007669"/>
    <property type="project" value="UniProtKB-ARBA"/>
</dbReference>
<comment type="caution">
    <text evidence="11">The sequence shown here is derived from an EMBL/GenBank/DDBJ whole genome shotgun (WGS) entry which is preliminary data.</text>
</comment>
<dbReference type="Pfam" id="PF00834">
    <property type="entry name" value="Ribul_P_3_epim"/>
    <property type="match status" value="1"/>
</dbReference>
<keyword evidence="7" id="KW-0408">Iron</keyword>
<evidence type="ECO:0000256" key="5">
    <source>
        <dbReference type="ARBA" id="ARBA00022723"/>
    </source>
</evidence>
<reference evidence="12" key="1">
    <citation type="submission" date="2017-09" db="EMBL/GenBank/DDBJ databases">
        <title>Depth-based differentiation of microbial function through sediment-hosted aquifers and enrichment of novel symbionts in the deep terrestrial subsurface.</title>
        <authorList>
            <person name="Probst A.J."/>
            <person name="Ladd B."/>
            <person name="Jarett J.K."/>
            <person name="Geller-Mcgrath D.E."/>
            <person name="Sieber C.M.K."/>
            <person name="Emerson J.B."/>
            <person name="Anantharaman K."/>
            <person name="Thomas B.C."/>
            <person name="Malmstrom R."/>
            <person name="Stieglmeier M."/>
            <person name="Klingl A."/>
            <person name="Woyke T."/>
            <person name="Ryan C.M."/>
            <person name="Banfield J.F."/>
        </authorList>
    </citation>
    <scope>NUCLEOTIDE SEQUENCE [LARGE SCALE GENOMIC DNA]</scope>
</reference>
<protein>
    <recommendedName>
        <fullName evidence="13">Ribulose-phosphate 3-epimerase</fullName>
    </recommendedName>
</protein>
<dbReference type="Proteomes" id="UP000229526">
    <property type="component" value="Unassembled WGS sequence"/>
</dbReference>
<dbReference type="PANTHER" id="PTHR11749">
    <property type="entry name" value="RIBULOSE-5-PHOSPHATE-3-EPIMERASE"/>
    <property type="match status" value="1"/>
</dbReference>
<evidence type="ECO:0000313" key="11">
    <source>
        <dbReference type="EMBL" id="PIR86714.1"/>
    </source>
</evidence>
<dbReference type="GO" id="GO:0005975">
    <property type="term" value="P:carbohydrate metabolic process"/>
    <property type="evidence" value="ECO:0007669"/>
    <property type="project" value="InterPro"/>
</dbReference>
<evidence type="ECO:0000256" key="1">
    <source>
        <dbReference type="ARBA" id="ARBA00001936"/>
    </source>
</evidence>
<evidence type="ECO:0000313" key="12">
    <source>
        <dbReference type="Proteomes" id="UP000229526"/>
    </source>
</evidence>
<evidence type="ECO:0000256" key="8">
    <source>
        <dbReference type="ARBA" id="ARBA00023211"/>
    </source>
</evidence>
<evidence type="ECO:0000256" key="9">
    <source>
        <dbReference type="ARBA" id="ARBA00023235"/>
    </source>
</evidence>
<keyword evidence="10" id="KW-0119">Carbohydrate metabolism</keyword>
<dbReference type="Gene3D" id="3.20.20.70">
    <property type="entry name" value="Aldolase class I"/>
    <property type="match status" value="1"/>
</dbReference>
<dbReference type="GO" id="GO:0006091">
    <property type="term" value="P:generation of precursor metabolites and energy"/>
    <property type="evidence" value="ECO:0007669"/>
    <property type="project" value="UniProtKB-ARBA"/>
</dbReference>
<dbReference type="GO" id="GO:0046872">
    <property type="term" value="F:metal ion binding"/>
    <property type="evidence" value="ECO:0007669"/>
    <property type="project" value="UniProtKB-KW"/>
</dbReference>
<evidence type="ECO:0000256" key="2">
    <source>
        <dbReference type="ARBA" id="ARBA00001947"/>
    </source>
</evidence>
<dbReference type="EMBL" id="PFBD01000028">
    <property type="protein sequence ID" value="PIR86714.1"/>
    <property type="molecule type" value="Genomic_DNA"/>
</dbReference>
<keyword evidence="6" id="KW-0862">Zinc</keyword>
<dbReference type="GO" id="GO:0016857">
    <property type="term" value="F:racemase and epimerase activity, acting on carbohydrates and derivatives"/>
    <property type="evidence" value="ECO:0007669"/>
    <property type="project" value="InterPro"/>
</dbReference>
<evidence type="ECO:0000256" key="4">
    <source>
        <dbReference type="ARBA" id="ARBA00011738"/>
    </source>
</evidence>
<dbReference type="SUPFAM" id="SSF51366">
    <property type="entry name" value="Ribulose-phoshate binding barrel"/>
    <property type="match status" value="1"/>
</dbReference>
<evidence type="ECO:0000256" key="3">
    <source>
        <dbReference type="ARBA" id="ARBA00001954"/>
    </source>
</evidence>
<keyword evidence="8" id="KW-0464">Manganese</keyword>
<dbReference type="FunFam" id="3.20.20.70:FF:000191">
    <property type="entry name" value="ribulose-phosphate 3-epimerase isoform X2"/>
    <property type="match status" value="1"/>
</dbReference>
<dbReference type="InterPro" id="IPR000056">
    <property type="entry name" value="Ribul_P_3_epim-like"/>
</dbReference>